<dbReference type="SUPFAM" id="SSF141523">
    <property type="entry name" value="L,D-transpeptidase catalytic domain-like"/>
    <property type="match status" value="1"/>
</dbReference>
<protein>
    <submittedName>
        <fullName evidence="10">L,D-transpeptidase family protein</fullName>
    </submittedName>
</protein>
<dbReference type="PANTHER" id="PTHR41533:SF2">
    <property type="entry name" value="BLR7131 PROTEIN"/>
    <property type="match status" value="1"/>
</dbReference>
<evidence type="ECO:0000313" key="11">
    <source>
        <dbReference type="Proteomes" id="UP000574067"/>
    </source>
</evidence>
<organism evidence="10 11">
    <name type="scientific">Azohydromonas caseinilytica</name>
    <dbReference type="NCBI Taxonomy" id="2728836"/>
    <lineage>
        <taxon>Bacteria</taxon>
        <taxon>Pseudomonadati</taxon>
        <taxon>Pseudomonadota</taxon>
        <taxon>Betaproteobacteria</taxon>
        <taxon>Burkholderiales</taxon>
        <taxon>Sphaerotilaceae</taxon>
        <taxon>Azohydromonas</taxon>
    </lineage>
</organism>
<dbReference type="PROSITE" id="PS52029">
    <property type="entry name" value="LD_TPASE"/>
    <property type="match status" value="1"/>
</dbReference>
<dbReference type="GO" id="GO:0008360">
    <property type="term" value="P:regulation of cell shape"/>
    <property type="evidence" value="ECO:0007669"/>
    <property type="project" value="UniProtKB-UniRule"/>
</dbReference>
<evidence type="ECO:0000256" key="3">
    <source>
        <dbReference type="ARBA" id="ARBA00022679"/>
    </source>
</evidence>
<accession>A0A848FBT4</accession>
<dbReference type="UniPathway" id="UPA00219"/>
<feature type="active site" description="Proton donor/acceptor" evidence="7">
    <location>
        <position position="412"/>
    </location>
</feature>
<evidence type="ECO:0000256" key="2">
    <source>
        <dbReference type="ARBA" id="ARBA00005992"/>
    </source>
</evidence>
<keyword evidence="6 7" id="KW-0961">Cell wall biogenesis/degradation</keyword>
<proteinExistence type="inferred from homology"/>
<dbReference type="Pfam" id="PF03734">
    <property type="entry name" value="YkuD"/>
    <property type="match status" value="1"/>
</dbReference>
<dbReference type="Pfam" id="PF01471">
    <property type="entry name" value="PG_binding_1"/>
    <property type="match status" value="1"/>
</dbReference>
<dbReference type="GO" id="GO:0009252">
    <property type="term" value="P:peptidoglycan biosynthetic process"/>
    <property type="evidence" value="ECO:0007669"/>
    <property type="project" value="UniProtKB-UniPathway"/>
</dbReference>
<dbReference type="InterPro" id="IPR045380">
    <property type="entry name" value="LD_TPept_scaffold_dom"/>
</dbReference>
<evidence type="ECO:0000256" key="4">
    <source>
        <dbReference type="ARBA" id="ARBA00022960"/>
    </source>
</evidence>
<dbReference type="InterPro" id="IPR002477">
    <property type="entry name" value="Peptidoglycan-bd-like"/>
</dbReference>
<evidence type="ECO:0000256" key="5">
    <source>
        <dbReference type="ARBA" id="ARBA00022984"/>
    </source>
</evidence>
<keyword evidence="5 7" id="KW-0573">Peptidoglycan synthesis</keyword>
<evidence type="ECO:0000313" key="10">
    <source>
        <dbReference type="EMBL" id="NML17657.1"/>
    </source>
</evidence>
<evidence type="ECO:0000256" key="6">
    <source>
        <dbReference type="ARBA" id="ARBA00023316"/>
    </source>
</evidence>
<dbReference type="Pfam" id="PF20142">
    <property type="entry name" value="Scaffold"/>
    <property type="match status" value="1"/>
</dbReference>
<reference evidence="10 11" key="1">
    <citation type="submission" date="2020-04" db="EMBL/GenBank/DDBJ databases">
        <title>Azohydromonas sp. isolated from soil.</title>
        <authorList>
            <person name="Dahal R.H."/>
        </authorList>
    </citation>
    <scope>NUCLEOTIDE SEQUENCE [LARGE SCALE GENOMIC DNA]</scope>
    <source>
        <strain evidence="10 11">G-1-1-14</strain>
    </source>
</reference>
<comment type="similarity">
    <text evidence="2">Belongs to the YkuD family.</text>
</comment>
<sequence>MSSIWTHTARVLGAALLAVGGAAWAAPWQDGGRPLPEAREAVALLDDAASHGLQPRDYGAPALRRTLEQLEQAPDAATAQAFEASLDEAFRRFLRELHAGRLQPATLYRGWKPAPADGFDPDTVLAEALARHRLHAAVDAAVPPLPQYQRLREALARYQALDGHPAWAEPLPALPARPGGGAPRLEPGQAWSGLALLAQRLQALGDLDEAATLPPRHAGVLVEALRRFQERHGLQADGVLGRDTRAALDVSPGRRARQIVLALERLRWTPLTRAPRMIVVNLPEFVLRAYEVRDGRIELRQEMKVIVGKALDTRTPLLDEQMRSIEFSPYWNVPPSIARGELVPRLRRDPGYWSREGFEFVAPDGSVQTGLSATRLDAVLAGQLRIRQRPGPRNALGDIKFVFPNSDNIYLHHTPSTGLFERARRDFSHGCIRVEQPQALAAFVLEGQPGWDLPRIREAMARGESNSVRLERPLPVLIAYGTALVKDGRVHFFEDLYGHDRALDAALRARVAAPLPESPR</sequence>
<dbReference type="Gene3D" id="1.10.101.10">
    <property type="entry name" value="PGBD-like superfamily/PGBD"/>
    <property type="match status" value="1"/>
</dbReference>
<dbReference type="InterPro" id="IPR038063">
    <property type="entry name" value="Transpep_catalytic_dom"/>
</dbReference>
<dbReference type="EMBL" id="JABBFW010000020">
    <property type="protein sequence ID" value="NML17657.1"/>
    <property type="molecule type" value="Genomic_DNA"/>
</dbReference>
<dbReference type="InterPro" id="IPR005490">
    <property type="entry name" value="LD_TPept_cat_dom"/>
</dbReference>
<dbReference type="SUPFAM" id="SSF47090">
    <property type="entry name" value="PGBD-like"/>
    <property type="match status" value="1"/>
</dbReference>
<dbReference type="GO" id="GO:0004180">
    <property type="term" value="F:carboxypeptidase activity"/>
    <property type="evidence" value="ECO:0007669"/>
    <property type="project" value="UniProtKB-ARBA"/>
</dbReference>
<feature type="active site" description="Nucleophile" evidence="7">
    <location>
        <position position="431"/>
    </location>
</feature>
<feature type="signal peptide" evidence="8">
    <location>
        <begin position="1"/>
        <end position="25"/>
    </location>
</feature>
<keyword evidence="11" id="KW-1185">Reference proteome</keyword>
<evidence type="ECO:0000256" key="1">
    <source>
        <dbReference type="ARBA" id="ARBA00004752"/>
    </source>
</evidence>
<comment type="pathway">
    <text evidence="1 7">Cell wall biogenesis; peptidoglycan biosynthesis.</text>
</comment>
<name>A0A848FBT4_9BURK</name>
<dbReference type="InterPro" id="IPR036365">
    <property type="entry name" value="PGBD-like_sf"/>
</dbReference>
<dbReference type="AlphaFoldDB" id="A0A848FBT4"/>
<dbReference type="Gene3D" id="2.40.440.10">
    <property type="entry name" value="L,D-transpeptidase catalytic domain-like"/>
    <property type="match status" value="1"/>
</dbReference>
<feature type="domain" description="L,D-TPase catalytic" evidence="9">
    <location>
        <begin position="276"/>
        <end position="456"/>
    </location>
</feature>
<comment type="caution">
    <text evidence="10">The sequence shown here is derived from an EMBL/GenBank/DDBJ whole genome shotgun (WGS) entry which is preliminary data.</text>
</comment>
<keyword evidence="8" id="KW-0732">Signal</keyword>
<dbReference type="PANTHER" id="PTHR41533">
    <property type="entry name" value="L,D-TRANSPEPTIDASE HI_1667-RELATED"/>
    <property type="match status" value="1"/>
</dbReference>
<dbReference type="CDD" id="cd16913">
    <property type="entry name" value="YkuD_like"/>
    <property type="match status" value="1"/>
</dbReference>
<dbReference type="RefSeq" id="WP_169162556.1">
    <property type="nucleotide sequence ID" value="NZ_JABBFW010000020.1"/>
</dbReference>
<dbReference type="InterPro" id="IPR036366">
    <property type="entry name" value="PGBDSf"/>
</dbReference>
<gene>
    <name evidence="10" type="ORF">HHL10_22050</name>
</gene>
<dbReference type="GO" id="GO:0071555">
    <property type="term" value="P:cell wall organization"/>
    <property type="evidence" value="ECO:0007669"/>
    <property type="project" value="UniProtKB-UniRule"/>
</dbReference>
<keyword evidence="3" id="KW-0808">Transferase</keyword>
<dbReference type="GO" id="GO:0016740">
    <property type="term" value="F:transferase activity"/>
    <property type="evidence" value="ECO:0007669"/>
    <property type="project" value="UniProtKB-KW"/>
</dbReference>
<evidence type="ECO:0000256" key="8">
    <source>
        <dbReference type="SAM" id="SignalP"/>
    </source>
</evidence>
<evidence type="ECO:0000259" key="9">
    <source>
        <dbReference type="PROSITE" id="PS52029"/>
    </source>
</evidence>
<feature type="chain" id="PRO_5032453349" evidence="8">
    <location>
        <begin position="26"/>
        <end position="520"/>
    </location>
</feature>
<keyword evidence="4 7" id="KW-0133">Cell shape</keyword>
<dbReference type="Proteomes" id="UP000574067">
    <property type="component" value="Unassembled WGS sequence"/>
</dbReference>
<evidence type="ECO:0000256" key="7">
    <source>
        <dbReference type="PROSITE-ProRule" id="PRU01373"/>
    </source>
</evidence>
<dbReference type="InterPro" id="IPR052905">
    <property type="entry name" value="LD-transpeptidase_YkuD-like"/>
</dbReference>